<accession>A0A8D9FHB3</accession>
<sequence>MARRIEMIIQKTIIITIKKSLMNKQSMKLAVNHLVQQILRKVKCLNRKKMNTKKSLLTWINQMTVNLKMTSLTVIKTTNPMITRTILMVIKINKIMTKITLMVIKIKQMLIKTILTIIKTNQIIT</sequence>
<proteinExistence type="predicted"/>
<evidence type="ECO:0000313" key="1">
    <source>
        <dbReference type="EMBL" id="CAG6788460.1"/>
    </source>
</evidence>
<dbReference type="AlphaFoldDB" id="A0A8D9FHB3"/>
<dbReference type="EMBL" id="HBUF01659970">
    <property type="protein sequence ID" value="CAG6788460.1"/>
    <property type="molecule type" value="Transcribed_RNA"/>
</dbReference>
<name>A0A8D9FHB3_9HEMI</name>
<protein>
    <submittedName>
        <fullName evidence="1">Uncharacterized protein</fullName>
    </submittedName>
</protein>
<dbReference type="EMBL" id="HBUF01659971">
    <property type="protein sequence ID" value="CAG6788462.1"/>
    <property type="molecule type" value="Transcribed_RNA"/>
</dbReference>
<organism evidence="1">
    <name type="scientific">Cacopsylla melanoneura</name>
    <dbReference type="NCBI Taxonomy" id="428564"/>
    <lineage>
        <taxon>Eukaryota</taxon>
        <taxon>Metazoa</taxon>
        <taxon>Ecdysozoa</taxon>
        <taxon>Arthropoda</taxon>
        <taxon>Hexapoda</taxon>
        <taxon>Insecta</taxon>
        <taxon>Pterygota</taxon>
        <taxon>Neoptera</taxon>
        <taxon>Paraneoptera</taxon>
        <taxon>Hemiptera</taxon>
        <taxon>Sternorrhyncha</taxon>
        <taxon>Psylloidea</taxon>
        <taxon>Psyllidae</taxon>
        <taxon>Psyllinae</taxon>
        <taxon>Cacopsylla</taxon>
    </lineage>
</organism>
<reference evidence="1" key="1">
    <citation type="submission" date="2021-05" db="EMBL/GenBank/DDBJ databases">
        <authorList>
            <person name="Alioto T."/>
            <person name="Alioto T."/>
            <person name="Gomez Garrido J."/>
        </authorList>
    </citation>
    <scope>NUCLEOTIDE SEQUENCE</scope>
</reference>